<feature type="transmembrane region" description="Helical" evidence="6">
    <location>
        <begin position="108"/>
        <end position="130"/>
    </location>
</feature>
<dbReference type="InterPro" id="IPR049326">
    <property type="entry name" value="Rhodopsin_dom_fungi"/>
</dbReference>
<evidence type="ECO:0000256" key="1">
    <source>
        <dbReference type="ARBA" id="ARBA00004141"/>
    </source>
</evidence>
<comment type="similarity">
    <text evidence="5">Belongs to the SAT4 family.</text>
</comment>
<dbReference type="GO" id="GO:0016020">
    <property type="term" value="C:membrane"/>
    <property type="evidence" value="ECO:0007669"/>
    <property type="project" value="UniProtKB-SubCell"/>
</dbReference>
<organism evidence="8 9">
    <name type="scientific">Dendryphion nanum</name>
    <dbReference type="NCBI Taxonomy" id="256645"/>
    <lineage>
        <taxon>Eukaryota</taxon>
        <taxon>Fungi</taxon>
        <taxon>Dikarya</taxon>
        <taxon>Ascomycota</taxon>
        <taxon>Pezizomycotina</taxon>
        <taxon>Dothideomycetes</taxon>
        <taxon>Pleosporomycetidae</taxon>
        <taxon>Pleosporales</taxon>
        <taxon>Torulaceae</taxon>
        <taxon>Dendryphion</taxon>
    </lineage>
</organism>
<evidence type="ECO:0000313" key="8">
    <source>
        <dbReference type="EMBL" id="KAH7125246.1"/>
    </source>
</evidence>
<gene>
    <name evidence="8" type="ORF">B0J11DRAFT_300395</name>
</gene>
<comment type="caution">
    <text evidence="8">The sequence shown here is derived from an EMBL/GenBank/DDBJ whole genome shotgun (WGS) entry which is preliminary data.</text>
</comment>
<keyword evidence="4 6" id="KW-0472">Membrane</keyword>
<evidence type="ECO:0000313" key="9">
    <source>
        <dbReference type="Proteomes" id="UP000700596"/>
    </source>
</evidence>
<keyword evidence="9" id="KW-1185">Reference proteome</keyword>
<feature type="transmembrane region" description="Helical" evidence="6">
    <location>
        <begin position="65"/>
        <end position="88"/>
    </location>
</feature>
<evidence type="ECO:0000259" key="7">
    <source>
        <dbReference type="Pfam" id="PF20684"/>
    </source>
</evidence>
<protein>
    <recommendedName>
        <fullName evidence="7">Rhodopsin domain-containing protein</fullName>
    </recommendedName>
</protein>
<dbReference type="PANTHER" id="PTHR33048">
    <property type="entry name" value="PTH11-LIKE INTEGRAL MEMBRANE PROTEIN (AFU_ORTHOLOGUE AFUA_5G11245)"/>
    <property type="match status" value="1"/>
</dbReference>
<feature type="transmembrane region" description="Helical" evidence="6">
    <location>
        <begin position="32"/>
        <end position="53"/>
    </location>
</feature>
<evidence type="ECO:0000256" key="6">
    <source>
        <dbReference type="SAM" id="Phobius"/>
    </source>
</evidence>
<keyword evidence="2 6" id="KW-0812">Transmembrane</keyword>
<feature type="domain" description="Rhodopsin" evidence="7">
    <location>
        <begin position="49"/>
        <end position="297"/>
    </location>
</feature>
<dbReference type="AlphaFoldDB" id="A0A9P9DVE3"/>
<proteinExistence type="inferred from homology"/>
<sequence length="393" mass="44961">MVTKYEDIILEMLQNAPNPNETLPISNRKETIYGLTLPFLIVTWFAVFFRLWVRFRIVREAGWDDFFVVVSAAMNTLATAVVLISVDYGLGRHFLYLGPAVNEKYLKLFYIENATYVTETAFIKISLLLQYMRIFQAGKMRLICIALLVLISFWGLAYSILAWFPCSPIRGYWHRQINPKCWGYGMSDKESFVATFTSHAASNMVFDFVVFVTPMVLFAEPRLKRKSVLGMAGVFVFGSVVVFTSVWRLYTIVNNRAATAPYVDYTWWAPVSIVLSCLEIDLAIICASMPIFWPVIESKLSQIFVTHEVRITEHRRIDEYGLQHELEHRPASLKSGSGSAHSEAELTRKETRNHYKDQYIVAHVDPLASQKIAGVGIAVETEVESQPKPKWRI</sequence>
<keyword evidence="3 6" id="KW-1133">Transmembrane helix</keyword>
<dbReference type="EMBL" id="JAGMWT010000007">
    <property type="protein sequence ID" value="KAH7125246.1"/>
    <property type="molecule type" value="Genomic_DNA"/>
</dbReference>
<dbReference type="Proteomes" id="UP000700596">
    <property type="component" value="Unassembled WGS sequence"/>
</dbReference>
<dbReference type="Pfam" id="PF20684">
    <property type="entry name" value="Fung_rhodopsin"/>
    <property type="match status" value="1"/>
</dbReference>
<evidence type="ECO:0000256" key="5">
    <source>
        <dbReference type="ARBA" id="ARBA00038359"/>
    </source>
</evidence>
<dbReference type="PANTHER" id="PTHR33048:SF47">
    <property type="entry name" value="INTEGRAL MEMBRANE PROTEIN-RELATED"/>
    <property type="match status" value="1"/>
</dbReference>
<evidence type="ECO:0000256" key="4">
    <source>
        <dbReference type="ARBA" id="ARBA00023136"/>
    </source>
</evidence>
<name>A0A9P9DVE3_9PLEO</name>
<feature type="transmembrane region" description="Helical" evidence="6">
    <location>
        <begin position="228"/>
        <end position="247"/>
    </location>
</feature>
<accession>A0A9P9DVE3</accession>
<dbReference type="OrthoDB" id="61113at2759"/>
<feature type="transmembrane region" description="Helical" evidence="6">
    <location>
        <begin position="267"/>
        <end position="293"/>
    </location>
</feature>
<comment type="subcellular location">
    <subcellularLocation>
        <location evidence="1">Membrane</location>
        <topology evidence="1">Multi-pass membrane protein</topology>
    </subcellularLocation>
</comment>
<reference evidence="8" key="1">
    <citation type="journal article" date="2021" name="Nat. Commun.">
        <title>Genetic determinants of endophytism in the Arabidopsis root mycobiome.</title>
        <authorList>
            <person name="Mesny F."/>
            <person name="Miyauchi S."/>
            <person name="Thiergart T."/>
            <person name="Pickel B."/>
            <person name="Atanasova L."/>
            <person name="Karlsson M."/>
            <person name="Huettel B."/>
            <person name="Barry K.W."/>
            <person name="Haridas S."/>
            <person name="Chen C."/>
            <person name="Bauer D."/>
            <person name="Andreopoulos W."/>
            <person name="Pangilinan J."/>
            <person name="LaButti K."/>
            <person name="Riley R."/>
            <person name="Lipzen A."/>
            <person name="Clum A."/>
            <person name="Drula E."/>
            <person name="Henrissat B."/>
            <person name="Kohler A."/>
            <person name="Grigoriev I.V."/>
            <person name="Martin F.M."/>
            <person name="Hacquard S."/>
        </authorList>
    </citation>
    <scope>NUCLEOTIDE SEQUENCE</scope>
    <source>
        <strain evidence="8">MPI-CAGE-CH-0243</strain>
    </source>
</reference>
<feature type="transmembrane region" description="Helical" evidence="6">
    <location>
        <begin position="142"/>
        <end position="164"/>
    </location>
</feature>
<dbReference type="InterPro" id="IPR052337">
    <property type="entry name" value="SAT4-like"/>
</dbReference>
<evidence type="ECO:0000256" key="2">
    <source>
        <dbReference type="ARBA" id="ARBA00022692"/>
    </source>
</evidence>
<evidence type="ECO:0000256" key="3">
    <source>
        <dbReference type="ARBA" id="ARBA00022989"/>
    </source>
</evidence>